<feature type="transmembrane region" description="Helical" evidence="3">
    <location>
        <begin position="409"/>
        <end position="431"/>
    </location>
</feature>
<keyword evidence="3" id="KW-0472">Membrane</keyword>
<dbReference type="InterPro" id="IPR000328">
    <property type="entry name" value="GP41-like"/>
</dbReference>
<evidence type="ECO:0000256" key="1">
    <source>
        <dbReference type="ARBA" id="ARBA00004328"/>
    </source>
</evidence>
<dbReference type="AlphaFoldDB" id="A0A836ALR1"/>
<organism evidence="5 6">
    <name type="scientific">Ovis aries</name>
    <name type="common">Sheep</name>
    <dbReference type="NCBI Taxonomy" id="9940"/>
    <lineage>
        <taxon>Eukaryota</taxon>
        <taxon>Metazoa</taxon>
        <taxon>Chordata</taxon>
        <taxon>Craniata</taxon>
        <taxon>Vertebrata</taxon>
        <taxon>Euteleostomi</taxon>
        <taxon>Mammalia</taxon>
        <taxon>Eutheria</taxon>
        <taxon>Laurasiatheria</taxon>
        <taxon>Artiodactyla</taxon>
        <taxon>Ruminantia</taxon>
        <taxon>Pecora</taxon>
        <taxon>Bovidae</taxon>
        <taxon>Caprinae</taxon>
        <taxon>Ovis</taxon>
    </lineage>
</organism>
<dbReference type="PANTHER" id="PTHR34313">
    <property type="entry name" value="ENDOGENOUS RETROVIRUS GROUP K MEMBER 113 ENV POLYPROTEIN-RELATED"/>
    <property type="match status" value="1"/>
</dbReference>
<evidence type="ECO:0000259" key="4">
    <source>
        <dbReference type="Pfam" id="PF00517"/>
    </source>
</evidence>
<evidence type="ECO:0000313" key="6">
    <source>
        <dbReference type="Proteomes" id="UP000664991"/>
    </source>
</evidence>
<name>A0A836ALR1_SHEEP</name>
<accession>A0A836ALR1</accession>
<dbReference type="EMBL" id="JAEMGP010000001">
    <property type="protein sequence ID" value="KAG5215024.1"/>
    <property type="molecule type" value="Genomic_DNA"/>
</dbReference>
<evidence type="ECO:0000256" key="2">
    <source>
        <dbReference type="SAM" id="MobiDB-lite"/>
    </source>
</evidence>
<evidence type="ECO:0000313" key="5">
    <source>
        <dbReference type="EMBL" id="KAG5215024.1"/>
    </source>
</evidence>
<keyword evidence="3" id="KW-1133">Transmembrane helix</keyword>
<comment type="subcellular location">
    <subcellularLocation>
        <location evidence="1">Virion</location>
    </subcellularLocation>
</comment>
<gene>
    <name evidence="5" type="ORF">JEQ12_000600</name>
</gene>
<dbReference type="Pfam" id="PF00517">
    <property type="entry name" value="GP41"/>
    <property type="match status" value="1"/>
</dbReference>
<proteinExistence type="predicted"/>
<feature type="region of interest" description="Disordered" evidence="2">
    <location>
        <begin position="1"/>
        <end position="29"/>
    </location>
</feature>
<dbReference type="GO" id="GO:0005198">
    <property type="term" value="F:structural molecule activity"/>
    <property type="evidence" value="ECO:0007669"/>
    <property type="project" value="InterPro"/>
</dbReference>
<comment type="caution">
    <text evidence="5">The sequence shown here is derived from an EMBL/GenBank/DDBJ whole genome shotgun (WGS) entry which is preliminary data.</text>
</comment>
<evidence type="ECO:0000256" key="3">
    <source>
        <dbReference type="SAM" id="Phobius"/>
    </source>
</evidence>
<dbReference type="PANTHER" id="PTHR34313:SF2">
    <property type="entry name" value="ENDOGENOUS RETROVIRUS GROUP K MEMBER 21 ENV POLYPROTEIN-LIKE"/>
    <property type="match status" value="1"/>
</dbReference>
<dbReference type="Proteomes" id="UP000664991">
    <property type="component" value="Unassembled WGS sequence"/>
</dbReference>
<feature type="domain" description="Retroviral envelope protein GP41-like" evidence="4">
    <location>
        <begin position="279"/>
        <end position="368"/>
    </location>
</feature>
<protein>
    <recommendedName>
        <fullName evidence="4">Retroviral envelope protein GP41-like domain-containing protein</fullName>
    </recommendedName>
</protein>
<keyword evidence="3" id="KW-0812">Transmembrane</keyword>
<sequence>MGPNEEVDPGSREDVNEGGATSESYQSFACHDGGGNMSESLEWEHCQGHRPFKVMNYSGAIIVDWSPDHGQFLEKWSNKSFRWHRANSTLMGNGNETVKWQQFALVPLQLQLQGYPHIQGDIWKLWAVSGNLTVWSGNYTLDSGDSSVPFHVDLHVNKPYSTMACVKYPFALLYRNWTWNDTVGSVSCDYCNLTQCVNQSWWEEFERQAFNSNFSLVIVKAWTEVWLPITLTRPWSDSFAVSHLLTAVQTLLHQSQRMLGTVIASILAVTSVTATAVVAGLALHQGIQTADFIWDWHKDSHLLWQQQRDLDAQLATDVLNLQHTISWLGDQLAVLSTRSVLKCDWNSSQFCITSVPFNMSEGWDKIMDLERQILSTFSRTLPDIMGSDLLKSLQEEMNNLNPLGHVSSLIGTTFGSTVFILLLCCVAFLVFQRWRKGKQLKHEAEKIQTKLQFIKANKKGGDEGLIG</sequence>
<dbReference type="InterPro" id="IPR051255">
    <property type="entry name" value="Retroviral_env_glycoprotein"/>
</dbReference>
<reference evidence="5 6" key="1">
    <citation type="submission" date="2020-12" db="EMBL/GenBank/DDBJ databases">
        <title>De novo assembly of Tibetan sheep genome.</title>
        <authorList>
            <person name="Li X."/>
        </authorList>
    </citation>
    <scope>NUCLEOTIDE SEQUENCE [LARGE SCALE GENOMIC DNA]</scope>
    <source>
        <tissue evidence="5">Heart</tissue>
    </source>
</reference>